<dbReference type="Proteomes" id="UP001152622">
    <property type="component" value="Chromosome 8"/>
</dbReference>
<protein>
    <submittedName>
        <fullName evidence="1">Uncharacterized protein</fullName>
    </submittedName>
</protein>
<dbReference type="AlphaFoldDB" id="A0A9Q1F625"/>
<evidence type="ECO:0000313" key="2">
    <source>
        <dbReference type="Proteomes" id="UP001152622"/>
    </source>
</evidence>
<accession>A0A9Q1F625</accession>
<reference evidence="1" key="1">
    <citation type="journal article" date="2023" name="Science">
        <title>Genome structures resolve the early diversification of teleost fishes.</title>
        <authorList>
            <person name="Parey E."/>
            <person name="Louis A."/>
            <person name="Montfort J."/>
            <person name="Bouchez O."/>
            <person name="Roques C."/>
            <person name="Iampietro C."/>
            <person name="Lluch J."/>
            <person name="Castinel A."/>
            <person name="Donnadieu C."/>
            <person name="Desvignes T."/>
            <person name="Floi Bucao C."/>
            <person name="Jouanno E."/>
            <person name="Wen M."/>
            <person name="Mejri S."/>
            <person name="Dirks R."/>
            <person name="Jansen H."/>
            <person name="Henkel C."/>
            <person name="Chen W.J."/>
            <person name="Zahm M."/>
            <person name="Cabau C."/>
            <person name="Klopp C."/>
            <person name="Thompson A.W."/>
            <person name="Robinson-Rechavi M."/>
            <person name="Braasch I."/>
            <person name="Lecointre G."/>
            <person name="Bobe J."/>
            <person name="Postlethwait J.H."/>
            <person name="Berthelot C."/>
            <person name="Roest Crollius H."/>
            <person name="Guiguen Y."/>
        </authorList>
    </citation>
    <scope>NUCLEOTIDE SEQUENCE</scope>
    <source>
        <strain evidence="1">WJC10195</strain>
    </source>
</reference>
<sequence>MAVKNWNQIPLEETSGGEEWRKGVQRRAVRWRAVCACAAVLSCACAAAPPFLRGSADVRLCGSIALRMCRSASILVLQRTGWRGISALLC</sequence>
<name>A0A9Q1F625_SYNKA</name>
<gene>
    <name evidence="1" type="ORF">SKAU_G00231050</name>
</gene>
<dbReference type="EMBL" id="JAINUF010000008">
    <property type="protein sequence ID" value="KAJ8351629.1"/>
    <property type="molecule type" value="Genomic_DNA"/>
</dbReference>
<organism evidence="1 2">
    <name type="scientific">Synaphobranchus kaupii</name>
    <name type="common">Kaup's arrowtooth eel</name>
    <dbReference type="NCBI Taxonomy" id="118154"/>
    <lineage>
        <taxon>Eukaryota</taxon>
        <taxon>Metazoa</taxon>
        <taxon>Chordata</taxon>
        <taxon>Craniata</taxon>
        <taxon>Vertebrata</taxon>
        <taxon>Euteleostomi</taxon>
        <taxon>Actinopterygii</taxon>
        <taxon>Neopterygii</taxon>
        <taxon>Teleostei</taxon>
        <taxon>Anguilliformes</taxon>
        <taxon>Synaphobranchidae</taxon>
        <taxon>Synaphobranchus</taxon>
    </lineage>
</organism>
<keyword evidence="2" id="KW-1185">Reference proteome</keyword>
<evidence type="ECO:0000313" key="1">
    <source>
        <dbReference type="EMBL" id="KAJ8351629.1"/>
    </source>
</evidence>
<comment type="caution">
    <text evidence="1">The sequence shown here is derived from an EMBL/GenBank/DDBJ whole genome shotgun (WGS) entry which is preliminary data.</text>
</comment>
<proteinExistence type="predicted"/>